<organism evidence="2 3">
    <name type="scientific">Diacronema lutheri</name>
    <name type="common">Unicellular marine alga</name>
    <name type="synonym">Monochrysis lutheri</name>
    <dbReference type="NCBI Taxonomy" id="2081491"/>
    <lineage>
        <taxon>Eukaryota</taxon>
        <taxon>Haptista</taxon>
        <taxon>Haptophyta</taxon>
        <taxon>Pavlovophyceae</taxon>
        <taxon>Pavlovales</taxon>
        <taxon>Pavlovaceae</taxon>
        <taxon>Diacronema</taxon>
    </lineage>
</organism>
<sequence length="700" mass="73370">MPLPESRSLIASTGVGVHYYGGEAAEQVLKLREKERRESGFDTRLPSWEPGIPPYDARTDPHCPVSRTAAFRRQLSRGERADAATIERARASARAPPLPSVRAAGVGTDRPLWSAPPVQVQVVRCVEAYEFQLVTVRHFVRSLPAELSSGGSMLAFARDKLAELLAAFRYAVLNVVETVEQWRARSRTPAEPFLWAGANLYVTMQLDVLETFSPLRTARDPLLLRCFPTPLASRAPAAQPRARAPLLAPAAARRATRLASEPWMIGRQPSTLRGPAECFWPGRLHSARDLQRILRAERALVREAAVVGAPLLAGAPAGGGGGARAGGGGADEPIVLRLPTSAELKLRVICHGTRAMARWHARLRAAAAARIQTIIRRRAAVTTADGVRREAAGATIHRALGPLRDRAHRRVAAAVRIEAHARRLLAARAAAALLRKRAADESRGAAVAAVGQLLDDRNGAARGARGAPACHAQAARKGRLHRTEHVYALPAGSAIRPLPAHSQAAALLRAGRMGGGGGASDARREHGRVSGGSGATARTFAAAGTSCTVDSPPMSVSAWSHAPADDSRPQRGCADAEGAWLARAQAQEPARAGVVAQGGAEVLRDAWLSNVSDGPRVEPRAAAAALRSNADAPADSGGEKSLSAENGGGGVPPEEEMAALAPFVDASEVEARAAQAEARTGGVAADVAAVAAPGDEISVA</sequence>
<dbReference type="OrthoDB" id="10550002at2759"/>
<dbReference type="AlphaFoldDB" id="A0A8J5XJ76"/>
<keyword evidence="3" id="KW-1185">Reference proteome</keyword>
<evidence type="ECO:0000313" key="3">
    <source>
        <dbReference type="Proteomes" id="UP000751190"/>
    </source>
</evidence>
<comment type="caution">
    <text evidence="2">The sequence shown here is derived from an EMBL/GenBank/DDBJ whole genome shotgun (WGS) entry which is preliminary data.</text>
</comment>
<feature type="region of interest" description="Disordered" evidence="1">
    <location>
        <begin position="626"/>
        <end position="655"/>
    </location>
</feature>
<accession>A0A8J5XJ76</accession>
<reference evidence="2" key="1">
    <citation type="submission" date="2021-05" db="EMBL/GenBank/DDBJ databases">
        <title>The genome of the haptophyte Pavlova lutheri (Diacronema luteri, Pavlovales) - a model for lipid biosynthesis in eukaryotic algae.</title>
        <authorList>
            <person name="Hulatt C.J."/>
            <person name="Posewitz M.C."/>
        </authorList>
    </citation>
    <scope>NUCLEOTIDE SEQUENCE</scope>
    <source>
        <strain evidence="2">NIVA-4/92</strain>
    </source>
</reference>
<proteinExistence type="predicted"/>
<dbReference type="EMBL" id="JAGTXO010000039">
    <property type="protein sequence ID" value="KAG8459655.1"/>
    <property type="molecule type" value="Genomic_DNA"/>
</dbReference>
<feature type="region of interest" description="Disordered" evidence="1">
    <location>
        <begin position="41"/>
        <end position="61"/>
    </location>
</feature>
<evidence type="ECO:0000256" key="1">
    <source>
        <dbReference type="SAM" id="MobiDB-lite"/>
    </source>
</evidence>
<feature type="region of interest" description="Disordered" evidence="1">
    <location>
        <begin position="554"/>
        <end position="576"/>
    </location>
</feature>
<name>A0A8J5XJ76_DIALT</name>
<feature type="region of interest" description="Disordered" evidence="1">
    <location>
        <begin position="514"/>
        <end position="535"/>
    </location>
</feature>
<dbReference type="Proteomes" id="UP000751190">
    <property type="component" value="Unassembled WGS sequence"/>
</dbReference>
<evidence type="ECO:0000313" key="2">
    <source>
        <dbReference type="EMBL" id="KAG8459655.1"/>
    </source>
</evidence>
<gene>
    <name evidence="2" type="ORF">KFE25_001011</name>
</gene>
<protein>
    <submittedName>
        <fullName evidence="2">Uncharacterized protein</fullName>
    </submittedName>
</protein>